<dbReference type="EMBL" id="JARBHB010000007">
    <property type="protein sequence ID" value="KAJ8878921.1"/>
    <property type="molecule type" value="Genomic_DNA"/>
</dbReference>
<keyword evidence="2" id="KW-1185">Reference proteome</keyword>
<dbReference type="Proteomes" id="UP001159363">
    <property type="component" value="Chromosome 6"/>
</dbReference>
<accession>A0ABQ9H3P7</accession>
<name>A0ABQ9H3P7_9NEOP</name>
<protein>
    <submittedName>
        <fullName evidence="1">Uncharacterized protein</fullName>
    </submittedName>
</protein>
<evidence type="ECO:0000313" key="2">
    <source>
        <dbReference type="Proteomes" id="UP001159363"/>
    </source>
</evidence>
<gene>
    <name evidence="1" type="ORF">PR048_019524</name>
</gene>
<organism evidence="1 2">
    <name type="scientific">Dryococelus australis</name>
    <dbReference type="NCBI Taxonomy" id="614101"/>
    <lineage>
        <taxon>Eukaryota</taxon>
        <taxon>Metazoa</taxon>
        <taxon>Ecdysozoa</taxon>
        <taxon>Arthropoda</taxon>
        <taxon>Hexapoda</taxon>
        <taxon>Insecta</taxon>
        <taxon>Pterygota</taxon>
        <taxon>Neoptera</taxon>
        <taxon>Polyneoptera</taxon>
        <taxon>Phasmatodea</taxon>
        <taxon>Verophasmatodea</taxon>
        <taxon>Anareolatae</taxon>
        <taxon>Phasmatidae</taxon>
        <taxon>Eurycanthinae</taxon>
        <taxon>Dryococelus</taxon>
    </lineage>
</organism>
<sequence>MGAYRFLNCTGCIMEKCSIANKVCAKEHMHESSIMNLIYVFQHLKRTSVYFAYNIIMPVMRKRCIWKYHIKNKHISREMKRADVEMALKNSQIRVCDFDLQSVLQTPCGELSVSYYKRRLNVYNFTMHQRMFIVTFEMRHLETKEQ</sequence>
<comment type="caution">
    <text evidence="1">The sequence shown here is derived from an EMBL/GenBank/DDBJ whole genome shotgun (WGS) entry which is preliminary data.</text>
</comment>
<reference evidence="1 2" key="1">
    <citation type="submission" date="2023-02" db="EMBL/GenBank/DDBJ databases">
        <title>LHISI_Scaffold_Assembly.</title>
        <authorList>
            <person name="Stuart O.P."/>
            <person name="Cleave R."/>
            <person name="Magrath M.J.L."/>
            <person name="Mikheyev A.S."/>
        </authorList>
    </citation>
    <scope>NUCLEOTIDE SEQUENCE [LARGE SCALE GENOMIC DNA]</scope>
    <source>
        <strain evidence="1">Daus_M_001</strain>
        <tissue evidence="1">Leg muscle</tissue>
    </source>
</reference>
<proteinExistence type="predicted"/>
<evidence type="ECO:0000313" key="1">
    <source>
        <dbReference type="EMBL" id="KAJ8878921.1"/>
    </source>
</evidence>